<dbReference type="AlphaFoldDB" id="A0A1H1UKF9"/>
<reference evidence="3" key="1">
    <citation type="submission" date="2016-10" db="EMBL/GenBank/DDBJ databases">
        <authorList>
            <person name="Varghese N."/>
            <person name="Submissions S."/>
        </authorList>
    </citation>
    <scope>NUCLEOTIDE SEQUENCE [LARGE SCALE GENOMIC DNA]</scope>
    <source>
        <strain evidence="3">DSM 22127</strain>
    </source>
</reference>
<feature type="signal peptide" evidence="1">
    <location>
        <begin position="1"/>
        <end position="33"/>
    </location>
</feature>
<protein>
    <submittedName>
        <fullName evidence="2">Uncharacterized protein</fullName>
    </submittedName>
</protein>
<dbReference type="Proteomes" id="UP000198859">
    <property type="component" value="Chromosome I"/>
</dbReference>
<keyword evidence="1" id="KW-0732">Signal</keyword>
<evidence type="ECO:0000313" key="3">
    <source>
        <dbReference type="Proteomes" id="UP000198859"/>
    </source>
</evidence>
<proteinExistence type="predicted"/>
<gene>
    <name evidence="2" type="ORF">SAMN04488570_2552</name>
</gene>
<evidence type="ECO:0000313" key="2">
    <source>
        <dbReference type="EMBL" id="SDS72998.1"/>
    </source>
</evidence>
<dbReference type="RefSeq" id="WP_091730254.1">
    <property type="nucleotide sequence ID" value="NZ_LT629757.1"/>
</dbReference>
<dbReference type="OrthoDB" id="3790986at2"/>
<evidence type="ECO:0000256" key="1">
    <source>
        <dbReference type="SAM" id="SignalP"/>
    </source>
</evidence>
<dbReference type="STRING" id="642780.SAMN04488570_2552"/>
<sequence length="203" mass="21157">MPLSRRRAARPVLLVLAPLLAAATLLGPTAAEAASHTGADAASDVVVSTGAKPGKVDADHRNGDVLSATVVHGPKAVTLSLGFAKLVRTGAWQRHFFRLVTDEGVRRELVVDAAPGRWSGRATLTGLDQHLEACDVRPTITYAADSTARVRVVLPRVCLSGPSWVRVSAGTVTASGSSVHADDARTQGKLYDAPVFGPKVARG</sequence>
<name>A0A1H1UKF9_9ACTN</name>
<feature type="chain" id="PRO_5009262332" evidence="1">
    <location>
        <begin position="34"/>
        <end position="203"/>
    </location>
</feature>
<dbReference type="EMBL" id="LT629757">
    <property type="protein sequence ID" value="SDS72998.1"/>
    <property type="molecule type" value="Genomic_DNA"/>
</dbReference>
<keyword evidence="3" id="KW-1185">Reference proteome</keyword>
<organism evidence="2 3">
    <name type="scientific">Nocardioides scoriae</name>
    <dbReference type="NCBI Taxonomy" id="642780"/>
    <lineage>
        <taxon>Bacteria</taxon>
        <taxon>Bacillati</taxon>
        <taxon>Actinomycetota</taxon>
        <taxon>Actinomycetes</taxon>
        <taxon>Propionibacteriales</taxon>
        <taxon>Nocardioidaceae</taxon>
        <taxon>Nocardioides</taxon>
    </lineage>
</organism>
<accession>A0A1H1UKF9</accession>